<dbReference type="Pfam" id="PF13649">
    <property type="entry name" value="Methyltransf_25"/>
    <property type="match status" value="1"/>
</dbReference>
<name>A0A9E6XY82_9ACTN</name>
<dbReference type="Gene3D" id="3.40.50.150">
    <property type="entry name" value="Vaccinia Virus protein VP39"/>
    <property type="match status" value="1"/>
</dbReference>
<dbReference type="EMBL" id="CP087164">
    <property type="protein sequence ID" value="UGS36650.1"/>
    <property type="molecule type" value="Genomic_DNA"/>
</dbReference>
<evidence type="ECO:0000259" key="1">
    <source>
        <dbReference type="Pfam" id="PF13649"/>
    </source>
</evidence>
<dbReference type="CDD" id="cd02440">
    <property type="entry name" value="AdoMet_MTases"/>
    <property type="match status" value="1"/>
</dbReference>
<dbReference type="InterPro" id="IPR029063">
    <property type="entry name" value="SAM-dependent_MTases_sf"/>
</dbReference>
<dbReference type="KEGG" id="sbae:DSM104329_03058"/>
<dbReference type="RefSeq" id="WP_259310718.1">
    <property type="nucleotide sequence ID" value="NZ_CP087164.1"/>
</dbReference>
<sequence>MTAAGVIWHDVECGAYAADLPLWRELAAAAGGPILDVGAGTGRVTLDLARRGHDVVALDRDPDLVAALRERAAREGLQVDAVHADARAFDLGRQVAQVIVPMQTMQLLGGSAGRVEFLRCAAAHLRPGGLLAAALADALEGGVEGARAENPLPDIREIDGIVYASTPVGVYRARGGIVIERRRETIDGAGQVTSGHDAILLDDVEVPTVEQEAAPLGLRALPARAVAPTDDYVGSEVVVLCRS</sequence>
<keyword evidence="3" id="KW-1185">Reference proteome</keyword>
<proteinExistence type="predicted"/>
<reference evidence="2" key="1">
    <citation type="journal article" date="2022" name="Int. J. Syst. Evol. Microbiol.">
        <title>Pseudomonas aegrilactucae sp. nov. and Pseudomonas morbosilactucae sp. nov., pathogens causing bacterial rot of lettuce in Japan.</title>
        <authorList>
            <person name="Sawada H."/>
            <person name="Fujikawa T."/>
            <person name="Satou M."/>
        </authorList>
    </citation>
    <scope>NUCLEOTIDE SEQUENCE</scope>
    <source>
        <strain evidence="2">0166_1</strain>
    </source>
</reference>
<gene>
    <name evidence="2" type="ORF">DSM104329_03058</name>
</gene>
<protein>
    <recommendedName>
        <fullName evidence="1">Methyltransferase domain-containing protein</fullName>
    </recommendedName>
</protein>
<evidence type="ECO:0000313" key="3">
    <source>
        <dbReference type="Proteomes" id="UP001162834"/>
    </source>
</evidence>
<dbReference type="AlphaFoldDB" id="A0A9E6XY82"/>
<accession>A0A9E6XY82</accession>
<dbReference type="InterPro" id="IPR041698">
    <property type="entry name" value="Methyltransf_25"/>
</dbReference>
<evidence type="ECO:0000313" key="2">
    <source>
        <dbReference type="EMBL" id="UGS36650.1"/>
    </source>
</evidence>
<feature type="domain" description="Methyltransferase" evidence="1">
    <location>
        <begin position="34"/>
        <end position="129"/>
    </location>
</feature>
<dbReference type="SUPFAM" id="SSF53335">
    <property type="entry name" value="S-adenosyl-L-methionine-dependent methyltransferases"/>
    <property type="match status" value="1"/>
</dbReference>
<dbReference type="Proteomes" id="UP001162834">
    <property type="component" value="Chromosome"/>
</dbReference>
<organism evidence="2 3">
    <name type="scientific">Capillimicrobium parvum</name>
    <dbReference type="NCBI Taxonomy" id="2884022"/>
    <lineage>
        <taxon>Bacteria</taxon>
        <taxon>Bacillati</taxon>
        <taxon>Actinomycetota</taxon>
        <taxon>Thermoleophilia</taxon>
        <taxon>Solirubrobacterales</taxon>
        <taxon>Capillimicrobiaceae</taxon>
        <taxon>Capillimicrobium</taxon>
    </lineage>
</organism>